<evidence type="ECO:0000256" key="6">
    <source>
        <dbReference type="ARBA" id="ARBA00023008"/>
    </source>
</evidence>
<evidence type="ECO:0000256" key="7">
    <source>
        <dbReference type="ARBA" id="ARBA00023157"/>
    </source>
</evidence>
<comment type="cofactor">
    <cofactor evidence="8">
        <name>Cu(2+)</name>
        <dbReference type="ChEBI" id="CHEBI:29036"/>
    </cofactor>
    <text evidence="8">Binds 2 copper ions per subunit.</text>
</comment>
<proteinExistence type="inferred from homology"/>
<feature type="disulfide bond" evidence="9">
    <location>
        <begin position="111"/>
        <end position="173"/>
    </location>
</feature>
<sequence length="587" mass="65777">MSCLSPFTAAIGDGDFFLRNKTYAYKTYSSRRAIKVNYPRVVLCKAPVSGEEKEPSLGKYDRRDVLVGLGGLYGAAGLGNEPFALGAPVAAPDLSKCGPADFPVGATPTNCCPPVSTKIVDFKLPPPRPLRYRPAAHLVDKDYIAKYEKAVELMKALPDDDPRSFMQQADVHCAYCDGAYDQIGFPDLEIQVHNSWLFFPFHRYYLYFNERILGKLIGDPDFALPFWNWDAPAGMLLPELYANSRSSLYDKLRNVNHQPPTLVDLNYGGTDPTMSKEEQLSSNLAVMYRQMVSSAKTPKLFFGSAYRAGDNVDPGAGTIENTPHANLHFWCGDNTQPNSENMGNFYSAGRDPIFFCHHSNVDRMWALWKTLPGKKRVDIKEPDYLNASFLFYDENAQLVRVKVRDCLDQRKLGYDYQKVDIPWLKAKPTPRKKGKNVARRPGVALAAEAPKDAPSVQFPLVLDKVVTTLVSRPKKKRSKEEKEEEEEVLIIEGIEFDKNEFIKFDVYVNDEHDDLSSPKTTEFSGSFVNVPRKHKSGKKTNTCIKLGITELLEDLDNEDDDSILVTLVPKAGVGKVTLGGIKIDFVD</sequence>
<dbReference type="PROSITE" id="PS00498">
    <property type="entry name" value="TYROSINASE_2"/>
    <property type="match status" value="1"/>
</dbReference>
<evidence type="ECO:0000256" key="4">
    <source>
        <dbReference type="ARBA" id="ARBA00022784"/>
    </source>
</evidence>
<dbReference type="Proteomes" id="UP001346149">
    <property type="component" value="Unassembled WGS sequence"/>
</dbReference>
<dbReference type="EMBL" id="JAXQNO010000020">
    <property type="protein sequence ID" value="KAK4772605.1"/>
    <property type="molecule type" value="Genomic_DNA"/>
</dbReference>
<feature type="domain" description="Tyrosinase copper-binding" evidence="11">
    <location>
        <begin position="193"/>
        <end position="210"/>
    </location>
</feature>
<reference evidence="13 14" key="1">
    <citation type="journal article" date="2023" name="Hortic Res">
        <title>Pangenome of water caltrop reveals structural variations and asymmetric subgenome divergence after allopolyploidization.</title>
        <authorList>
            <person name="Zhang X."/>
            <person name="Chen Y."/>
            <person name="Wang L."/>
            <person name="Yuan Y."/>
            <person name="Fang M."/>
            <person name="Shi L."/>
            <person name="Lu R."/>
            <person name="Comes H.P."/>
            <person name="Ma Y."/>
            <person name="Chen Y."/>
            <person name="Huang G."/>
            <person name="Zhou Y."/>
            <person name="Zheng Z."/>
            <person name="Qiu Y."/>
        </authorList>
    </citation>
    <scope>NUCLEOTIDE SEQUENCE [LARGE SCALE GENOMIC DNA]</scope>
    <source>
        <strain evidence="13">F231</strain>
    </source>
</reference>
<dbReference type="InterPro" id="IPR050316">
    <property type="entry name" value="Tyrosinase/Hemocyanin"/>
</dbReference>
<dbReference type="FunFam" id="1.10.1280.10:FF:000007">
    <property type="entry name" value="Polyphenol oxidase, chloroplastic"/>
    <property type="match status" value="1"/>
</dbReference>
<dbReference type="GO" id="GO:0046148">
    <property type="term" value="P:pigment biosynthetic process"/>
    <property type="evidence" value="ECO:0007669"/>
    <property type="project" value="InterPro"/>
</dbReference>
<comment type="subcellular location">
    <subcellularLocation>
        <location evidence="1">Plastid</location>
        <location evidence="1">Chloroplast thylakoid lumen</location>
    </subcellularLocation>
</comment>
<evidence type="ECO:0000259" key="11">
    <source>
        <dbReference type="PROSITE" id="PS00497"/>
    </source>
</evidence>
<name>A0AAN7KT67_TRANT</name>
<dbReference type="PIRSF" id="PIRSF000290">
    <property type="entry name" value="PPO_plant"/>
    <property type="match status" value="1"/>
</dbReference>
<keyword evidence="3 8" id="KW-0479">Metal-binding</keyword>
<keyword evidence="7 9" id="KW-1015">Disulfide bond</keyword>
<evidence type="ECO:0000256" key="5">
    <source>
        <dbReference type="ARBA" id="ARBA00023002"/>
    </source>
</evidence>
<dbReference type="Gene3D" id="1.10.1280.10">
    <property type="entry name" value="Di-copper center containing domain from catechol oxidase"/>
    <property type="match status" value="1"/>
</dbReference>
<dbReference type="GO" id="GO:0009543">
    <property type="term" value="C:chloroplast thylakoid lumen"/>
    <property type="evidence" value="ECO:0007669"/>
    <property type="project" value="UniProtKB-SubCell"/>
</dbReference>
<dbReference type="InterPro" id="IPR022740">
    <property type="entry name" value="Polyphenol_oxidase_C"/>
</dbReference>
<evidence type="ECO:0000256" key="1">
    <source>
        <dbReference type="ARBA" id="ARBA00004456"/>
    </source>
</evidence>
<dbReference type="Pfam" id="PF00264">
    <property type="entry name" value="Tyrosinase"/>
    <property type="match status" value="1"/>
</dbReference>
<feature type="binding site" evidence="8">
    <location>
        <position position="358"/>
    </location>
    <ligand>
        <name>Cu cation</name>
        <dbReference type="ChEBI" id="CHEBI:23378"/>
        <label>B</label>
    </ligand>
</feature>
<gene>
    <name evidence="13" type="ORF">SAY86_014380</name>
</gene>
<feature type="binding site" evidence="8">
    <location>
        <position position="172"/>
    </location>
    <ligand>
        <name>Cu cation</name>
        <dbReference type="ChEBI" id="CHEBI:23378"/>
        <label>A</label>
    </ligand>
</feature>
<dbReference type="Pfam" id="PF12143">
    <property type="entry name" value="PPO1_KFDV"/>
    <property type="match status" value="1"/>
</dbReference>
<keyword evidence="4" id="KW-0883">Thioether bond</keyword>
<dbReference type="PRINTS" id="PR00092">
    <property type="entry name" value="TYROSINASE"/>
</dbReference>
<keyword evidence="14" id="KW-1185">Reference proteome</keyword>
<protein>
    <recommendedName>
        <fullName evidence="11 12">Tyrosinase copper-binding domain-containing protein</fullName>
    </recommendedName>
</protein>
<feature type="binding site" evidence="8">
    <location>
        <position position="202"/>
    </location>
    <ligand>
        <name>Cu cation</name>
        <dbReference type="ChEBI" id="CHEBI:23378"/>
        <label>A</label>
    </ligand>
</feature>
<feature type="disulfide bond" evidence="9">
    <location>
        <begin position="97"/>
        <end position="112"/>
    </location>
</feature>
<evidence type="ECO:0000313" key="14">
    <source>
        <dbReference type="Proteomes" id="UP001346149"/>
    </source>
</evidence>
<feature type="binding site" evidence="8">
    <location>
        <position position="324"/>
    </location>
    <ligand>
        <name>Cu cation</name>
        <dbReference type="ChEBI" id="CHEBI:23378"/>
        <label>B</label>
    </ligand>
</feature>
<feature type="binding site" evidence="8">
    <location>
        <position position="328"/>
    </location>
    <ligand>
        <name>Cu cation</name>
        <dbReference type="ChEBI" id="CHEBI:23378"/>
        <label>B</label>
    </ligand>
</feature>
<accession>A0AAN7KT67</accession>
<evidence type="ECO:0000259" key="12">
    <source>
        <dbReference type="PROSITE" id="PS00498"/>
    </source>
</evidence>
<comment type="caution">
    <text evidence="13">The sequence shown here is derived from an EMBL/GenBank/DDBJ whole genome shotgun (WGS) entry which is preliminary data.</text>
</comment>
<comment type="similarity">
    <text evidence="2">Belongs to the tyrosinase family.</text>
</comment>
<evidence type="ECO:0000256" key="10">
    <source>
        <dbReference type="PIRSR" id="PIRSR000290-3"/>
    </source>
</evidence>
<evidence type="ECO:0000256" key="3">
    <source>
        <dbReference type="ARBA" id="ARBA00022723"/>
    </source>
</evidence>
<evidence type="ECO:0000256" key="2">
    <source>
        <dbReference type="ARBA" id="ARBA00009928"/>
    </source>
</evidence>
<dbReference type="InterPro" id="IPR008922">
    <property type="entry name" value="Di-copper_centre_dom_sf"/>
</dbReference>
<feature type="binding site" evidence="8">
    <location>
        <position position="193"/>
    </location>
    <ligand>
        <name>Cu cation</name>
        <dbReference type="ChEBI" id="CHEBI:23378"/>
        <label>A</label>
    </ligand>
</feature>
<dbReference type="GO" id="GO:0046872">
    <property type="term" value="F:metal ion binding"/>
    <property type="evidence" value="ECO:0007669"/>
    <property type="project" value="UniProtKB-KW"/>
</dbReference>
<evidence type="ECO:0000313" key="13">
    <source>
        <dbReference type="EMBL" id="KAK4772605.1"/>
    </source>
</evidence>
<dbReference type="GO" id="GO:0004097">
    <property type="term" value="F:catechol oxidase activity"/>
    <property type="evidence" value="ECO:0007669"/>
    <property type="project" value="InterPro"/>
</dbReference>
<feature type="domain" description="Tyrosinase copper-binding" evidence="12">
    <location>
        <begin position="351"/>
        <end position="362"/>
    </location>
</feature>
<dbReference type="PROSITE" id="PS00497">
    <property type="entry name" value="TYROSINASE_1"/>
    <property type="match status" value="1"/>
</dbReference>
<evidence type="ECO:0000256" key="9">
    <source>
        <dbReference type="PIRSR" id="PIRSR000290-2"/>
    </source>
</evidence>
<dbReference type="AlphaFoldDB" id="A0AAN7KT67"/>
<keyword evidence="6 8" id="KW-0186">Copper</keyword>
<feature type="cross-link" description="2'-(S-cysteinyl)-histidine (Cys-His)" evidence="10">
    <location>
        <begin position="176"/>
        <end position="193"/>
    </location>
</feature>
<keyword evidence="5" id="KW-0560">Oxidoreductase</keyword>
<dbReference type="InterPro" id="IPR022739">
    <property type="entry name" value="Polyphenol_oxidase_cen"/>
</dbReference>
<dbReference type="PANTHER" id="PTHR11474">
    <property type="entry name" value="TYROSINASE FAMILY MEMBER"/>
    <property type="match status" value="1"/>
</dbReference>
<evidence type="ECO:0000256" key="8">
    <source>
        <dbReference type="PIRSR" id="PIRSR000290-1"/>
    </source>
</evidence>
<dbReference type="PANTHER" id="PTHR11474:SF76">
    <property type="entry name" value="SHKT DOMAIN-CONTAINING PROTEIN"/>
    <property type="match status" value="1"/>
</dbReference>
<dbReference type="Pfam" id="PF12142">
    <property type="entry name" value="PPO1_DWL"/>
    <property type="match status" value="1"/>
</dbReference>
<dbReference type="SUPFAM" id="SSF48056">
    <property type="entry name" value="Di-copper centre-containing domain"/>
    <property type="match status" value="1"/>
</dbReference>
<dbReference type="InterPro" id="IPR016213">
    <property type="entry name" value="Polyphenol_oxidase"/>
</dbReference>
<organism evidence="13 14">
    <name type="scientific">Trapa natans</name>
    <name type="common">Water chestnut</name>
    <dbReference type="NCBI Taxonomy" id="22666"/>
    <lineage>
        <taxon>Eukaryota</taxon>
        <taxon>Viridiplantae</taxon>
        <taxon>Streptophyta</taxon>
        <taxon>Embryophyta</taxon>
        <taxon>Tracheophyta</taxon>
        <taxon>Spermatophyta</taxon>
        <taxon>Magnoliopsida</taxon>
        <taxon>eudicotyledons</taxon>
        <taxon>Gunneridae</taxon>
        <taxon>Pentapetalae</taxon>
        <taxon>rosids</taxon>
        <taxon>malvids</taxon>
        <taxon>Myrtales</taxon>
        <taxon>Lythraceae</taxon>
        <taxon>Trapa</taxon>
    </lineage>
</organism>
<dbReference type="InterPro" id="IPR002227">
    <property type="entry name" value="Tyrosinase_Cu-bd"/>
</dbReference>